<dbReference type="STRING" id="307972.A0A2G8K1U6"/>
<dbReference type="OrthoDB" id="6020543at2759"/>
<reference evidence="1 2" key="1">
    <citation type="journal article" date="2017" name="PLoS Biol.">
        <title>The sea cucumber genome provides insights into morphological evolution and visceral regeneration.</title>
        <authorList>
            <person name="Zhang X."/>
            <person name="Sun L."/>
            <person name="Yuan J."/>
            <person name="Sun Y."/>
            <person name="Gao Y."/>
            <person name="Zhang L."/>
            <person name="Li S."/>
            <person name="Dai H."/>
            <person name="Hamel J.F."/>
            <person name="Liu C."/>
            <person name="Yu Y."/>
            <person name="Liu S."/>
            <person name="Lin W."/>
            <person name="Guo K."/>
            <person name="Jin S."/>
            <person name="Xu P."/>
            <person name="Storey K.B."/>
            <person name="Huan P."/>
            <person name="Zhang T."/>
            <person name="Zhou Y."/>
            <person name="Zhang J."/>
            <person name="Lin C."/>
            <person name="Li X."/>
            <person name="Xing L."/>
            <person name="Huo D."/>
            <person name="Sun M."/>
            <person name="Wang L."/>
            <person name="Mercier A."/>
            <person name="Li F."/>
            <person name="Yang H."/>
            <person name="Xiang J."/>
        </authorList>
    </citation>
    <scope>NUCLEOTIDE SEQUENCE [LARGE SCALE GENOMIC DNA]</scope>
    <source>
        <strain evidence="1">Shaxun</strain>
        <tissue evidence="1">Muscle</tissue>
    </source>
</reference>
<dbReference type="PANTHER" id="PTHR42972">
    <property type="entry name" value="TOL-PAL SYSTEM PROTEIN TOLB"/>
    <property type="match status" value="1"/>
</dbReference>
<name>A0A2G8K1U6_STIJA</name>
<dbReference type="AlphaFoldDB" id="A0A2G8K1U6"/>
<evidence type="ECO:0000313" key="2">
    <source>
        <dbReference type="Proteomes" id="UP000230750"/>
    </source>
</evidence>
<dbReference type="InterPro" id="IPR029058">
    <property type="entry name" value="AB_hydrolase_fold"/>
</dbReference>
<dbReference type="Gene3D" id="3.40.50.1820">
    <property type="entry name" value="alpha/beta hydrolase"/>
    <property type="match status" value="2"/>
</dbReference>
<evidence type="ECO:0008006" key="3">
    <source>
        <dbReference type="Google" id="ProtNLM"/>
    </source>
</evidence>
<comment type="caution">
    <text evidence="1">The sequence shown here is derived from an EMBL/GenBank/DDBJ whole genome shotgun (WGS) entry which is preliminary data.</text>
</comment>
<organism evidence="1 2">
    <name type="scientific">Stichopus japonicus</name>
    <name type="common">Sea cucumber</name>
    <dbReference type="NCBI Taxonomy" id="307972"/>
    <lineage>
        <taxon>Eukaryota</taxon>
        <taxon>Metazoa</taxon>
        <taxon>Echinodermata</taxon>
        <taxon>Eleutherozoa</taxon>
        <taxon>Echinozoa</taxon>
        <taxon>Holothuroidea</taxon>
        <taxon>Aspidochirotacea</taxon>
        <taxon>Aspidochirotida</taxon>
        <taxon>Stichopodidae</taxon>
        <taxon>Apostichopus</taxon>
    </lineage>
</organism>
<evidence type="ECO:0000313" key="1">
    <source>
        <dbReference type="EMBL" id="PIK41964.1"/>
    </source>
</evidence>
<dbReference type="EMBL" id="MRZV01000972">
    <property type="protein sequence ID" value="PIK41964.1"/>
    <property type="molecule type" value="Genomic_DNA"/>
</dbReference>
<gene>
    <name evidence="1" type="ORF">BSL78_21177</name>
</gene>
<proteinExistence type="predicted"/>
<sequence>MHFCCCSLWPEHPGSYRTSSSHGYGGDANQVSVSGLSSGGFMAVQLHVGFSKTFMGVGVVAGGPYYCAQANLMYALTECMVTPVGINIDWLIQVTKNTALTLTIDATSNMAQDKVYLYTGTNDGTVVPKPDSSMIAGGEFLEFDQTEYQPAFGTASLDDVGYVYVPTGCMSSTDCRVHVSLHGCKQGRKFLDNEYAMHTGYNEVAELNNIIVIYPQATTSLSNGNGCWDWWGYTGLDYACKLADQMKAVKAMVDRVLS</sequence>
<accession>A0A2G8K1U6</accession>
<dbReference type="SUPFAM" id="SSF53474">
    <property type="entry name" value="alpha/beta-Hydrolases"/>
    <property type="match status" value="1"/>
</dbReference>
<dbReference type="PANTHER" id="PTHR42972:SF8">
    <property type="entry name" value="POLYHYDROXYBUTYRATE DEPOLYMERASE"/>
    <property type="match status" value="1"/>
</dbReference>
<keyword evidence="2" id="KW-1185">Reference proteome</keyword>
<dbReference type="Proteomes" id="UP000230750">
    <property type="component" value="Unassembled WGS sequence"/>
</dbReference>
<protein>
    <recommendedName>
        <fullName evidence="3">Carboxylic ester hydrolase</fullName>
    </recommendedName>
</protein>